<dbReference type="SUPFAM" id="SSF51445">
    <property type="entry name" value="(Trans)glycosidases"/>
    <property type="match status" value="1"/>
</dbReference>
<protein>
    <recommendedName>
        <fullName evidence="2">Glycoside-hydrolase family GH114 TIM-barrel domain-containing protein</fullName>
    </recommendedName>
</protein>
<dbReference type="Pfam" id="PF03537">
    <property type="entry name" value="Glyco_hydro_114"/>
    <property type="match status" value="1"/>
</dbReference>
<gene>
    <name evidence="3" type="ORF">DVK44_30510</name>
</gene>
<evidence type="ECO:0000259" key="2">
    <source>
        <dbReference type="Pfam" id="PF03537"/>
    </source>
</evidence>
<reference evidence="4" key="1">
    <citation type="submission" date="2018-07" db="EMBL/GenBank/DDBJ databases">
        <authorList>
            <person name="Zhao J."/>
        </authorList>
    </citation>
    <scope>NUCLEOTIDE SEQUENCE [LARGE SCALE GENOMIC DNA]</scope>
    <source>
        <strain evidence="4">GSSD-12</strain>
    </source>
</reference>
<proteinExistence type="predicted"/>
<dbReference type="OrthoDB" id="319933at2"/>
<dbReference type="InterPro" id="IPR013785">
    <property type="entry name" value="Aldolase_TIM"/>
</dbReference>
<evidence type="ECO:0000256" key="1">
    <source>
        <dbReference type="SAM" id="SignalP"/>
    </source>
</evidence>
<organism evidence="3 4">
    <name type="scientific">Streptomyces paludis</name>
    <dbReference type="NCBI Taxonomy" id="2282738"/>
    <lineage>
        <taxon>Bacteria</taxon>
        <taxon>Bacillati</taxon>
        <taxon>Actinomycetota</taxon>
        <taxon>Actinomycetes</taxon>
        <taxon>Kitasatosporales</taxon>
        <taxon>Streptomycetaceae</taxon>
        <taxon>Streptomyces</taxon>
    </lineage>
</organism>
<dbReference type="RefSeq" id="WP_114663856.1">
    <property type="nucleotide sequence ID" value="NZ_CP031194.1"/>
</dbReference>
<dbReference type="Proteomes" id="UP000253868">
    <property type="component" value="Chromosome"/>
</dbReference>
<feature type="domain" description="Glycoside-hydrolase family GH114 TIM-barrel" evidence="2">
    <location>
        <begin position="53"/>
        <end position="265"/>
    </location>
</feature>
<feature type="chain" id="PRO_5016814519" description="Glycoside-hydrolase family GH114 TIM-barrel domain-containing protein" evidence="1">
    <location>
        <begin position="35"/>
        <end position="278"/>
    </location>
</feature>
<name>A0A345HX91_9ACTN</name>
<evidence type="ECO:0000313" key="4">
    <source>
        <dbReference type="Proteomes" id="UP000253868"/>
    </source>
</evidence>
<feature type="signal peptide" evidence="1">
    <location>
        <begin position="1"/>
        <end position="34"/>
    </location>
</feature>
<dbReference type="PANTHER" id="PTHR35273:SF2">
    <property type="entry name" value="ALPHA-GALACTOSIDASE"/>
    <property type="match status" value="1"/>
</dbReference>
<dbReference type="KEGG" id="spad:DVK44_30510"/>
<dbReference type="InterPro" id="IPR017853">
    <property type="entry name" value="GH"/>
</dbReference>
<sequence>MIINRVRSRRCLAAVAALATTVITPLLASSPASAEPVAEAAAAVTLPPAHAGFDYQIGGAYTPPSGVTVVSRDREAAPAAGLYNICYVNAFQVQPAEIGQWDADLLLRDANGNVIIDEDWDEAILDIGTAAKRTRIAAKVNGWIDGCAAKGFQAVEPDNYDSYERSQGKFNASAASAFITQLSSHAHDKGLAIAQKNTAELASSRVANGLDFAVAEECGQYNECGDYTKYFGNNVIVIEYTSAGLSRACAGWKNTLSIVRRDVDVSPAGSGKYLRQTC</sequence>
<accession>A0A345HX91</accession>
<dbReference type="Gene3D" id="3.20.20.70">
    <property type="entry name" value="Aldolase class I"/>
    <property type="match status" value="1"/>
</dbReference>
<evidence type="ECO:0000313" key="3">
    <source>
        <dbReference type="EMBL" id="AXG81315.1"/>
    </source>
</evidence>
<keyword evidence="1" id="KW-0732">Signal</keyword>
<dbReference type="InterPro" id="IPR004352">
    <property type="entry name" value="GH114_TIM-barrel"/>
</dbReference>
<dbReference type="PANTHER" id="PTHR35273">
    <property type="entry name" value="ALPHA-1,4 POLYGALACTOSAMINIDASE, PUTATIVE (AFU_ORTHOLOGUE AFUA_3G07890)-RELATED"/>
    <property type="match status" value="1"/>
</dbReference>
<dbReference type="EMBL" id="CP031194">
    <property type="protein sequence ID" value="AXG81315.1"/>
    <property type="molecule type" value="Genomic_DNA"/>
</dbReference>
<dbReference type="AlphaFoldDB" id="A0A345HX91"/>
<keyword evidence="4" id="KW-1185">Reference proteome</keyword>